<sequence length="355" mass="40229">MCNPKVEDKRKDINCLKPDGSTELCTSKMCFVTMTVNDTTKEAGCAKENEFSRGVSGNENENVTATKYCYGDECNVPDNDQRHCHSGAYGDCRWTSSANSLSVIKCGQHDSWNICVRQIWTPKSDPTRVCQKYYCHHQNVTHGEELIYKKTPSVTDSSMTEEIGNATVQVEQCMVKNRFEPCFDVVNSKIRCYTSNSKQKGDLVNCPDYVTHCRWTENDNEEECYTGVEGNCTYFFNDEIGELLYHAPIKTQCIGWSRRCYKFELRRNDTRCALYDCKVFKEIANNLDFKGQDTVVNEYTLGTRGTTWNVTSSRCKGEGCNTCEGDSCLKTNSGNKLVLMAVYFMVVIQGLLILG</sequence>
<reference evidence="2" key="1">
    <citation type="submission" date="2022-11" db="UniProtKB">
        <authorList>
            <consortium name="WormBaseParasite"/>
        </authorList>
    </citation>
    <scope>IDENTIFICATION</scope>
</reference>
<accession>A0AC34RGX4</accession>
<evidence type="ECO:0000313" key="1">
    <source>
        <dbReference type="Proteomes" id="UP000887576"/>
    </source>
</evidence>
<protein>
    <submittedName>
        <fullName evidence="2">Uncharacterized protein</fullName>
    </submittedName>
</protein>
<proteinExistence type="predicted"/>
<evidence type="ECO:0000313" key="2">
    <source>
        <dbReference type="WBParaSite" id="JU765_v2.g6709.t1"/>
    </source>
</evidence>
<dbReference type="WBParaSite" id="JU765_v2.g6709.t1">
    <property type="protein sequence ID" value="JU765_v2.g6709.t1"/>
    <property type="gene ID" value="JU765_v2.g6709"/>
</dbReference>
<dbReference type="Proteomes" id="UP000887576">
    <property type="component" value="Unplaced"/>
</dbReference>
<organism evidence="1 2">
    <name type="scientific">Panagrolaimus sp. JU765</name>
    <dbReference type="NCBI Taxonomy" id="591449"/>
    <lineage>
        <taxon>Eukaryota</taxon>
        <taxon>Metazoa</taxon>
        <taxon>Ecdysozoa</taxon>
        <taxon>Nematoda</taxon>
        <taxon>Chromadorea</taxon>
        <taxon>Rhabditida</taxon>
        <taxon>Tylenchina</taxon>
        <taxon>Panagrolaimomorpha</taxon>
        <taxon>Panagrolaimoidea</taxon>
        <taxon>Panagrolaimidae</taxon>
        <taxon>Panagrolaimus</taxon>
    </lineage>
</organism>
<name>A0AC34RGX4_9BILA</name>